<dbReference type="AlphaFoldDB" id="A0ABD6CU24"/>
<evidence type="ECO:0008006" key="4">
    <source>
        <dbReference type="Google" id="ProtNLM"/>
    </source>
</evidence>
<feature type="region of interest" description="Disordered" evidence="1">
    <location>
        <begin position="530"/>
        <end position="579"/>
    </location>
</feature>
<dbReference type="Proteomes" id="UP001597075">
    <property type="component" value="Unassembled WGS sequence"/>
</dbReference>
<protein>
    <recommendedName>
        <fullName evidence="4">PGF-CTERM sorting domain-containing protein</fullName>
    </recommendedName>
</protein>
<gene>
    <name evidence="2" type="ORF">ACFSBJ_01090</name>
</gene>
<reference evidence="2 3" key="1">
    <citation type="journal article" date="2019" name="Int. J. Syst. Evol. Microbiol.">
        <title>The Global Catalogue of Microorganisms (GCM) 10K type strain sequencing project: providing services to taxonomists for standard genome sequencing and annotation.</title>
        <authorList>
            <consortium name="The Broad Institute Genomics Platform"/>
            <consortium name="The Broad Institute Genome Sequencing Center for Infectious Disease"/>
            <person name="Wu L."/>
            <person name="Ma J."/>
        </authorList>
    </citation>
    <scope>NUCLEOTIDE SEQUENCE [LARGE SCALE GENOMIC DNA]</scope>
    <source>
        <strain evidence="2 3">CGMCC 1.10594</strain>
    </source>
</reference>
<organism evidence="2 3">
    <name type="scientific">Haloplanus ruber</name>
    <dbReference type="NCBI Taxonomy" id="869892"/>
    <lineage>
        <taxon>Archaea</taxon>
        <taxon>Methanobacteriati</taxon>
        <taxon>Methanobacteriota</taxon>
        <taxon>Stenosarchaea group</taxon>
        <taxon>Halobacteria</taxon>
        <taxon>Halobacteriales</taxon>
        <taxon>Haloferacaceae</taxon>
        <taxon>Haloplanus</taxon>
    </lineage>
</organism>
<proteinExistence type="predicted"/>
<comment type="caution">
    <text evidence="2">The sequence shown here is derived from an EMBL/GenBank/DDBJ whole genome shotgun (WGS) entry which is preliminary data.</text>
</comment>
<accession>A0ABD6CU24</accession>
<evidence type="ECO:0000313" key="2">
    <source>
        <dbReference type="EMBL" id="MFD1632345.1"/>
    </source>
</evidence>
<dbReference type="EMBL" id="JBHUDL010000004">
    <property type="protein sequence ID" value="MFD1632345.1"/>
    <property type="molecule type" value="Genomic_DNA"/>
</dbReference>
<evidence type="ECO:0000313" key="3">
    <source>
        <dbReference type="Proteomes" id="UP001597075"/>
    </source>
</evidence>
<keyword evidence="3" id="KW-1185">Reference proteome</keyword>
<dbReference type="RefSeq" id="WP_256406357.1">
    <property type="nucleotide sequence ID" value="NZ_CP187151.1"/>
</dbReference>
<name>A0ABD6CU24_9EURY</name>
<sequence>MEERIAVAALTLALVSSIGVASLGVPAAAQTGDSPDVRVNVDGSPLDLGEVHRTTSDPWLTVTATAPAGERVTLIEIRVDGETRHAFEPSTREAEEHVVLDLEGGDHRIDVVVRGGGATTYSATVVRDNMAPSVTFAPPLQGGPTGYDTETLERLGTSNPIFVVDGDSISTLDSVSSRSVGNSTLTVGGTIDDHSEIRAVRIEHAYEYAPVRDDNEDENEDREEFAYDPEDQVPIHPGVEIPTGDVDGDGNPDQLDKYFLDSPGDTFNKTLTLALGENYFRIAVEDALGNIAVYHVVVTVNDGTAPTMNVTRVRYRSPTRLHVEGTVSDAVQVHDVWLEDTILTLDDVEADIDAEDLDGTDICAAADLIEFEHDDQLCAVYPGGTVRVTDDDSLVVRHRVVFRRPTRPDADRKRISFNTTVYHPPGDDSLTLGAADTALNERRQTDALSTFLGPNITISDRRTGYAEGRVVSVGGRITGGQPADASVETLDPDTGRLVDIRPVDIGPEGRFATRLDGLDDETHVRVRVRDASGTEYLNSTNVTAPADDPATPAPETPADDGADGTTTPTATPAPPDDGTDGFRIPFLGIVVPIPGVLTASVSIPVPVLGPFDLPLVPVGALALLGGAVAVRRR</sequence>
<evidence type="ECO:0000256" key="1">
    <source>
        <dbReference type="SAM" id="MobiDB-lite"/>
    </source>
</evidence>